<proteinExistence type="predicted"/>
<accession>A0AAN5IER8</accession>
<organism evidence="2 3">
    <name type="scientific">Pristionchus mayeri</name>
    <dbReference type="NCBI Taxonomy" id="1317129"/>
    <lineage>
        <taxon>Eukaryota</taxon>
        <taxon>Metazoa</taxon>
        <taxon>Ecdysozoa</taxon>
        <taxon>Nematoda</taxon>
        <taxon>Chromadorea</taxon>
        <taxon>Rhabditida</taxon>
        <taxon>Rhabditina</taxon>
        <taxon>Diplogasteromorpha</taxon>
        <taxon>Diplogasteroidea</taxon>
        <taxon>Neodiplogasteridae</taxon>
        <taxon>Pristionchus</taxon>
    </lineage>
</organism>
<reference evidence="3" key="1">
    <citation type="submission" date="2022-10" db="EMBL/GenBank/DDBJ databases">
        <title>Genome assembly of Pristionchus species.</title>
        <authorList>
            <person name="Yoshida K."/>
            <person name="Sommer R.J."/>
        </authorList>
    </citation>
    <scope>NUCLEOTIDE SEQUENCE [LARGE SCALE GENOMIC DNA]</scope>
    <source>
        <strain evidence="3">RS5460</strain>
    </source>
</reference>
<feature type="non-terminal residue" evidence="2">
    <location>
        <position position="71"/>
    </location>
</feature>
<evidence type="ECO:0000313" key="3">
    <source>
        <dbReference type="Proteomes" id="UP001328107"/>
    </source>
</evidence>
<protein>
    <submittedName>
        <fullName evidence="2">Uncharacterized protein</fullName>
    </submittedName>
</protein>
<dbReference type="Proteomes" id="UP001328107">
    <property type="component" value="Unassembled WGS sequence"/>
</dbReference>
<evidence type="ECO:0000313" key="1">
    <source>
        <dbReference type="EMBL" id="GMR61393.1"/>
    </source>
</evidence>
<comment type="caution">
    <text evidence="2">The sequence shown here is derived from an EMBL/GenBank/DDBJ whole genome shotgun (WGS) entry which is preliminary data.</text>
</comment>
<sequence>DQEWDFDTEAKKDSGIIFEGFLKPPVFLPSECAPIPSVPDQEPLSMEEQYFGSSVPNMKMDSETKFEGFLK</sequence>
<dbReference type="AlphaFoldDB" id="A0AAN5IER8"/>
<feature type="non-terminal residue" evidence="2">
    <location>
        <position position="1"/>
    </location>
</feature>
<reference evidence="2" key="2">
    <citation type="submission" date="2023-06" db="EMBL/GenBank/DDBJ databases">
        <title>Genome assembly of Pristionchus species.</title>
        <authorList>
            <person name="Yoshida K."/>
            <person name="Sommer R.J."/>
        </authorList>
    </citation>
    <scope>NUCLEOTIDE SEQUENCE</scope>
    <source>
        <strain evidence="2 3">RS5460</strain>
    </source>
</reference>
<keyword evidence="3" id="KW-1185">Reference proteome</keyword>
<dbReference type="EMBL" id="BTRK01000006">
    <property type="protein sequence ID" value="GMR61393.1"/>
    <property type="molecule type" value="Genomic_DNA"/>
</dbReference>
<name>A0AAN5IER8_9BILA</name>
<gene>
    <name evidence="1" type="ORF">PMAYCL1PPCAC_31588</name>
    <name evidence="2" type="ORF">PMAYCL1PPCAC_31590</name>
</gene>
<dbReference type="EMBL" id="BTRK01000006">
    <property type="protein sequence ID" value="GMR61395.1"/>
    <property type="molecule type" value="Genomic_DNA"/>
</dbReference>
<evidence type="ECO:0000313" key="2">
    <source>
        <dbReference type="EMBL" id="GMR61395.1"/>
    </source>
</evidence>